<organism evidence="1 2">
    <name type="scientific">Pelomonas margarita</name>
    <dbReference type="NCBI Taxonomy" id="3299031"/>
    <lineage>
        <taxon>Bacteria</taxon>
        <taxon>Pseudomonadati</taxon>
        <taxon>Pseudomonadota</taxon>
        <taxon>Betaproteobacteria</taxon>
        <taxon>Burkholderiales</taxon>
        <taxon>Sphaerotilaceae</taxon>
        <taxon>Roseateles</taxon>
    </lineage>
</organism>
<dbReference type="Proteomes" id="UP001606301">
    <property type="component" value="Unassembled WGS sequence"/>
</dbReference>
<evidence type="ECO:0000313" key="2">
    <source>
        <dbReference type="Proteomes" id="UP001606301"/>
    </source>
</evidence>
<name>A0ABW7FP28_9BURK</name>
<proteinExistence type="predicted"/>
<accession>A0ABW7FP28</accession>
<comment type="caution">
    <text evidence="1">The sequence shown here is derived from an EMBL/GenBank/DDBJ whole genome shotgun (WGS) entry which is preliminary data.</text>
</comment>
<sequence>MATQPWAAGPKEILEHGISLLRKDSDKNRRLALLSVDNAVELTIKTYLGLPKRINGITVPRKEFAEFSESFPKLLDALEQYASDKIAGIDLGEIEWFHRLRNQLYHQGNGLTVDRDKVDIYSELAKLLFENLFGETLSFSPEDQHQLLGEFLASWVAFERMTADLGKQNSDKLSTLGGRIRPPLMAMNEMIRAGVFESSDAKEIEELRRIRNEVVHGMADYKVAVNRKIIQRLEKITSKYQRIANSSTAAPDA</sequence>
<evidence type="ECO:0000313" key="1">
    <source>
        <dbReference type="EMBL" id="MFG6443098.1"/>
    </source>
</evidence>
<protein>
    <recommendedName>
        <fullName evidence="3">Apea-like HEPN domain-containing protein</fullName>
    </recommendedName>
</protein>
<dbReference type="RefSeq" id="WP_394401188.1">
    <property type="nucleotide sequence ID" value="NZ_JBIGHW010000015.1"/>
</dbReference>
<dbReference type="EMBL" id="JBIGHW010000015">
    <property type="protein sequence ID" value="MFG6443098.1"/>
    <property type="molecule type" value="Genomic_DNA"/>
</dbReference>
<gene>
    <name evidence="1" type="ORF">ACG0Z3_20600</name>
</gene>
<evidence type="ECO:0008006" key="3">
    <source>
        <dbReference type="Google" id="ProtNLM"/>
    </source>
</evidence>
<reference evidence="1 2" key="1">
    <citation type="submission" date="2024-08" db="EMBL/GenBank/DDBJ databases">
        <authorList>
            <person name="Lu H."/>
        </authorList>
    </citation>
    <scope>NUCLEOTIDE SEQUENCE [LARGE SCALE GENOMIC DNA]</scope>
    <source>
        <strain evidence="1 2">LKC17W</strain>
    </source>
</reference>
<keyword evidence="2" id="KW-1185">Reference proteome</keyword>